<reference evidence="2 3" key="1">
    <citation type="submission" date="2013-03" db="EMBL/GenBank/DDBJ databases">
        <title>The Genome Sequence of Enterococcus saccharolyticus ATCC_43076 (Illumina only assembly).</title>
        <authorList>
            <consortium name="The Broad Institute Genomics Platform"/>
            <consortium name="The Broad Institute Genome Sequencing Center for Infectious Disease"/>
            <person name="Earl A."/>
            <person name="Russ C."/>
            <person name="Gilmore M."/>
            <person name="Surin D."/>
            <person name="Walker B."/>
            <person name="Young S."/>
            <person name="Zeng Q."/>
            <person name="Gargeya S."/>
            <person name="Fitzgerald M."/>
            <person name="Haas B."/>
            <person name="Abouelleil A."/>
            <person name="Allen A.W."/>
            <person name="Alvarado L."/>
            <person name="Arachchi H.M."/>
            <person name="Berlin A.M."/>
            <person name="Chapman S.B."/>
            <person name="Gainer-Dewar J."/>
            <person name="Goldberg J."/>
            <person name="Griggs A."/>
            <person name="Gujja S."/>
            <person name="Hansen M."/>
            <person name="Howarth C."/>
            <person name="Imamovic A."/>
            <person name="Ireland A."/>
            <person name="Larimer J."/>
            <person name="McCowan C."/>
            <person name="Murphy C."/>
            <person name="Pearson M."/>
            <person name="Poon T.W."/>
            <person name="Priest M."/>
            <person name="Roberts A."/>
            <person name="Saif S."/>
            <person name="Shea T."/>
            <person name="Sisk P."/>
            <person name="Sykes S."/>
            <person name="Wortman J."/>
            <person name="Nusbaum C."/>
            <person name="Birren B."/>
        </authorList>
    </citation>
    <scope>NUCLEOTIDE SEQUENCE [LARGE SCALE GENOMIC DNA]</scope>
    <source>
        <strain evidence="2 3">ATCC 43076</strain>
    </source>
</reference>
<name>S0NYK5_9ENTE</name>
<feature type="transmembrane region" description="Helical" evidence="1">
    <location>
        <begin position="129"/>
        <end position="150"/>
    </location>
</feature>
<keyword evidence="1" id="KW-0812">Transmembrane</keyword>
<feature type="transmembrane region" description="Helical" evidence="1">
    <location>
        <begin position="353"/>
        <end position="381"/>
    </location>
</feature>
<evidence type="ECO:0000313" key="2">
    <source>
        <dbReference type="EMBL" id="EOT28890.1"/>
    </source>
</evidence>
<proteinExistence type="predicted"/>
<dbReference type="STRING" id="41997.RV16_GL001659"/>
<gene>
    <name evidence="2" type="ORF">OMQ_01412</name>
</gene>
<feature type="transmembrane region" description="Helical" evidence="1">
    <location>
        <begin position="284"/>
        <end position="302"/>
    </location>
</feature>
<dbReference type="HOGENOM" id="CLU_668717_0_0_9"/>
<feature type="transmembrane region" description="Helical" evidence="1">
    <location>
        <begin position="60"/>
        <end position="79"/>
    </location>
</feature>
<evidence type="ECO:0000256" key="1">
    <source>
        <dbReference type="SAM" id="Phobius"/>
    </source>
</evidence>
<sequence length="451" mass="47100">MNIKKIVQFSLLVIGINFLLPTAVFAQDLEVQAPTGFIAILTLVPLIVVLVLLFLKVDMIIAGLVGGILAILIGGIGLADVNKELLEAIPTMLGITVPIINSAIAMAVFKSGGYSAALTLAKRGTKGKVEFVAVFIVILLAAATYMSGIGGGSAMVIAPLAFAAVGVVPELIAAMSLAAAVSFTTSPASLETSITSQLAGIDAAEYVTAMRPYWLFFVALALVLAYWGTKRRGLGFKEEANDEYSSMSNGQLFKITIPAIFLLFAVIFGPIVNDLAGTAIFTPLTYMVVTLVLIYLCTKFNMNESVTAMVDGSTYILTRLFQVGIFLAFINVIAKTGTFAVIAGVANNAPTAIVIPVAVLTGILIGIPAGAYVGSVLTLVLPVAVSLGFPIVALGFVTMGVGLGSQMSFVNITMQALSSGFQTPILDIVKGNVKWISIASVILLIISFIFA</sequence>
<feature type="transmembrane region" description="Helical" evidence="1">
    <location>
        <begin position="36"/>
        <end position="55"/>
    </location>
</feature>
<feature type="transmembrane region" description="Helical" evidence="1">
    <location>
        <begin position="387"/>
        <end position="412"/>
    </location>
</feature>
<dbReference type="AlphaFoldDB" id="S0NYK5"/>
<dbReference type="EMBL" id="AHYT01000005">
    <property type="protein sequence ID" value="EOT28890.1"/>
    <property type="molecule type" value="Genomic_DNA"/>
</dbReference>
<dbReference type="RefSeq" id="WP_016175207.1">
    <property type="nucleotide sequence ID" value="NZ_KE136389.1"/>
</dbReference>
<feature type="transmembrane region" description="Helical" evidence="1">
    <location>
        <begin position="322"/>
        <end position="346"/>
    </location>
</feature>
<dbReference type="PATRIC" id="fig|1139996.3.peg.1393"/>
<feature type="transmembrane region" description="Helical" evidence="1">
    <location>
        <begin position="213"/>
        <end position="229"/>
    </location>
</feature>
<feature type="transmembrane region" description="Helical" evidence="1">
    <location>
        <begin position="433"/>
        <end position="450"/>
    </location>
</feature>
<feature type="transmembrane region" description="Helical" evidence="1">
    <location>
        <begin position="252"/>
        <end position="272"/>
    </location>
</feature>
<dbReference type="OrthoDB" id="7054587at2"/>
<feature type="transmembrane region" description="Helical" evidence="1">
    <location>
        <begin position="91"/>
        <end position="109"/>
    </location>
</feature>
<keyword evidence="1" id="KW-1133">Transmembrane helix</keyword>
<accession>S0NYK5</accession>
<organism evidence="2 3">
    <name type="scientific">Enterococcus saccharolyticus subsp. saccharolyticus ATCC 43076</name>
    <dbReference type="NCBI Taxonomy" id="1139996"/>
    <lineage>
        <taxon>Bacteria</taxon>
        <taxon>Bacillati</taxon>
        <taxon>Bacillota</taxon>
        <taxon>Bacilli</taxon>
        <taxon>Lactobacillales</taxon>
        <taxon>Enterococcaceae</taxon>
        <taxon>Enterococcus</taxon>
    </lineage>
</organism>
<dbReference type="Proteomes" id="UP000014136">
    <property type="component" value="Unassembled WGS sequence"/>
</dbReference>
<evidence type="ECO:0000313" key="3">
    <source>
        <dbReference type="Proteomes" id="UP000014136"/>
    </source>
</evidence>
<protein>
    <submittedName>
        <fullName evidence="2">UIT9 transporter</fullName>
    </submittedName>
</protein>
<keyword evidence="1" id="KW-0472">Membrane</keyword>
<comment type="caution">
    <text evidence="2">The sequence shown here is derived from an EMBL/GenBank/DDBJ whole genome shotgun (WGS) entry which is preliminary data.</text>
</comment>
<dbReference type="eggNOG" id="COG3069">
    <property type="taxonomic scope" value="Bacteria"/>
</dbReference>
<keyword evidence="3" id="KW-1185">Reference proteome</keyword>